<dbReference type="RefSeq" id="XP_001016394.1">
    <property type="nucleotide sequence ID" value="XM_001016394.1"/>
</dbReference>
<accession>I7MED9</accession>
<name>I7MED9_TETTS</name>
<proteinExistence type="predicted"/>
<dbReference type="AlphaFoldDB" id="I7MED9"/>
<dbReference type="KEGG" id="tet:TTHERM_00129220"/>
<gene>
    <name evidence="1" type="ORF">TTHERM_00129220</name>
</gene>
<reference evidence="2" key="1">
    <citation type="journal article" date="2006" name="PLoS Biol.">
        <title>Macronuclear genome sequence of the ciliate Tetrahymena thermophila, a model eukaryote.</title>
        <authorList>
            <person name="Eisen J.A."/>
            <person name="Coyne R.S."/>
            <person name="Wu M."/>
            <person name="Wu D."/>
            <person name="Thiagarajan M."/>
            <person name="Wortman J.R."/>
            <person name="Badger J.H."/>
            <person name="Ren Q."/>
            <person name="Amedeo P."/>
            <person name="Jones K.M."/>
            <person name="Tallon L.J."/>
            <person name="Delcher A.L."/>
            <person name="Salzberg S.L."/>
            <person name="Silva J.C."/>
            <person name="Haas B.J."/>
            <person name="Majoros W.H."/>
            <person name="Farzad M."/>
            <person name="Carlton J.M."/>
            <person name="Smith R.K. Jr."/>
            <person name="Garg J."/>
            <person name="Pearlman R.E."/>
            <person name="Karrer K.M."/>
            <person name="Sun L."/>
            <person name="Manning G."/>
            <person name="Elde N.C."/>
            <person name="Turkewitz A.P."/>
            <person name="Asai D.J."/>
            <person name="Wilkes D.E."/>
            <person name="Wang Y."/>
            <person name="Cai H."/>
            <person name="Collins K."/>
            <person name="Stewart B.A."/>
            <person name="Lee S.R."/>
            <person name="Wilamowska K."/>
            <person name="Weinberg Z."/>
            <person name="Ruzzo W.L."/>
            <person name="Wloga D."/>
            <person name="Gaertig J."/>
            <person name="Frankel J."/>
            <person name="Tsao C.-C."/>
            <person name="Gorovsky M.A."/>
            <person name="Keeling P.J."/>
            <person name="Waller R.F."/>
            <person name="Patron N.J."/>
            <person name="Cherry J.M."/>
            <person name="Stover N.A."/>
            <person name="Krieger C.J."/>
            <person name="del Toro C."/>
            <person name="Ryder H.F."/>
            <person name="Williamson S.C."/>
            <person name="Barbeau R.A."/>
            <person name="Hamilton E.P."/>
            <person name="Orias E."/>
        </authorList>
    </citation>
    <scope>NUCLEOTIDE SEQUENCE [LARGE SCALE GENOMIC DNA]</scope>
    <source>
        <strain evidence="2">SB210</strain>
    </source>
</reference>
<evidence type="ECO:0000313" key="1">
    <source>
        <dbReference type="EMBL" id="EAR96149.1"/>
    </source>
</evidence>
<protein>
    <submittedName>
        <fullName evidence="1">Uncharacterized protein</fullName>
    </submittedName>
</protein>
<dbReference type="HOGENOM" id="CLU_2872613_0_0_1"/>
<evidence type="ECO:0000313" key="2">
    <source>
        <dbReference type="Proteomes" id="UP000009168"/>
    </source>
</evidence>
<keyword evidence="2" id="KW-1185">Reference proteome</keyword>
<organism evidence="1 2">
    <name type="scientific">Tetrahymena thermophila (strain SB210)</name>
    <dbReference type="NCBI Taxonomy" id="312017"/>
    <lineage>
        <taxon>Eukaryota</taxon>
        <taxon>Sar</taxon>
        <taxon>Alveolata</taxon>
        <taxon>Ciliophora</taxon>
        <taxon>Intramacronucleata</taxon>
        <taxon>Oligohymenophorea</taxon>
        <taxon>Hymenostomatida</taxon>
        <taxon>Tetrahymenina</taxon>
        <taxon>Tetrahymenidae</taxon>
        <taxon>Tetrahymena</taxon>
    </lineage>
</organism>
<dbReference type="Proteomes" id="UP000009168">
    <property type="component" value="Unassembled WGS sequence"/>
</dbReference>
<dbReference type="GeneID" id="7825674"/>
<sequence>MIALNFQYPESVIHFCDHSPSRFRCKFPLDSKKLNFLGAPGYQKKNIHFSSTSSIPSFDFGLLQ</sequence>
<dbReference type="EMBL" id="GG662699">
    <property type="protein sequence ID" value="EAR96149.1"/>
    <property type="molecule type" value="Genomic_DNA"/>
</dbReference>
<dbReference type="InParanoid" id="I7MED9"/>